<name>A0A0R7K3V1_9ARCH</name>
<reference evidence="1" key="2">
    <citation type="journal article" date="2015" name="ISME J.">
        <title>A new class of marine Euryarchaeota group II from the Mediterranean deep chlorophyll maximum.</title>
        <authorList>
            <person name="Martin-Cuadrado A.B."/>
            <person name="Garcia-Heredia I."/>
            <person name="Molto A.G."/>
            <person name="Lopez-Ubeda R."/>
            <person name="Kimes N."/>
            <person name="Lopez-Garcia P."/>
            <person name="Moreira D."/>
            <person name="Rodriguez-Valera F."/>
        </authorList>
    </citation>
    <scope>NUCLEOTIDE SEQUENCE</scope>
</reference>
<evidence type="ECO:0000313" key="1">
    <source>
        <dbReference type="EMBL" id="AKQ06026.1"/>
    </source>
</evidence>
<dbReference type="SUPFAM" id="SSF46785">
    <property type="entry name" value="Winged helix' DNA-binding domain"/>
    <property type="match status" value="1"/>
</dbReference>
<dbReference type="Gene3D" id="1.10.10.10">
    <property type="entry name" value="Winged helix-like DNA-binding domain superfamily/Winged helix DNA-binding domain"/>
    <property type="match status" value="1"/>
</dbReference>
<proteinExistence type="predicted"/>
<dbReference type="InterPro" id="IPR036388">
    <property type="entry name" value="WH-like_DNA-bd_sf"/>
</dbReference>
<reference evidence="1" key="1">
    <citation type="submission" date="2014-11" db="EMBL/GenBank/DDBJ databases">
        <authorList>
            <person name="Tripathy S."/>
        </authorList>
    </citation>
    <scope>NUCLEOTIDE SEQUENCE</scope>
</reference>
<accession>A0A0R7K3V1</accession>
<protein>
    <recommendedName>
        <fullName evidence="2">DUF3860 domain-containing protein</fullName>
    </recommendedName>
</protein>
<organism evidence="1">
    <name type="scientific">uncultured Poseidoniia archaeon</name>
    <dbReference type="NCBI Taxonomy" id="1697135"/>
    <lineage>
        <taxon>Archaea</taxon>
        <taxon>Methanobacteriati</taxon>
        <taxon>Thermoplasmatota</taxon>
        <taxon>Candidatus Poseidoniia</taxon>
        <taxon>environmental samples</taxon>
    </lineage>
</organism>
<dbReference type="Pfam" id="PF12976">
    <property type="entry name" value="DUF3860"/>
    <property type="match status" value="1"/>
</dbReference>
<dbReference type="EMBL" id="KP211915">
    <property type="protein sequence ID" value="AKQ06026.1"/>
    <property type="molecule type" value="Genomic_DNA"/>
</dbReference>
<dbReference type="AlphaFoldDB" id="A0A0R7K3V1"/>
<dbReference type="InterPro" id="IPR036390">
    <property type="entry name" value="WH_DNA-bd_sf"/>
</dbReference>
<dbReference type="InterPro" id="IPR024619">
    <property type="entry name" value="DUF3860"/>
</dbReference>
<evidence type="ECO:0008006" key="2">
    <source>
        <dbReference type="Google" id="ProtNLM"/>
    </source>
</evidence>
<sequence>MNAETIRDLVKKHLSEKPRNTVEIKDWLSNSILLEDNYDIAAILESDPTIIRIGRIMKSGVIGKEHPLSEWATDEWVLHHERKQPRSNGDK</sequence>